<reference evidence="13 14" key="1">
    <citation type="journal article" date="2011" name="Stand. Genomic Sci.">
        <title>Complete genome sequence of Haliscomenobacter hydrossis type strain (O).</title>
        <authorList>
            <consortium name="US DOE Joint Genome Institute (JGI-PGF)"/>
            <person name="Daligault H."/>
            <person name="Lapidus A."/>
            <person name="Zeytun A."/>
            <person name="Nolan M."/>
            <person name="Lucas S."/>
            <person name="Del Rio T.G."/>
            <person name="Tice H."/>
            <person name="Cheng J.F."/>
            <person name="Tapia R."/>
            <person name="Han C."/>
            <person name="Goodwin L."/>
            <person name="Pitluck S."/>
            <person name="Liolios K."/>
            <person name="Pagani I."/>
            <person name="Ivanova N."/>
            <person name="Huntemann M."/>
            <person name="Mavromatis K."/>
            <person name="Mikhailova N."/>
            <person name="Pati A."/>
            <person name="Chen A."/>
            <person name="Palaniappan K."/>
            <person name="Land M."/>
            <person name="Hauser L."/>
            <person name="Brambilla E.M."/>
            <person name="Rohde M."/>
            <person name="Verbarg S."/>
            <person name="Goker M."/>
            <person name="Bristow J."/>
            <person name="Eisen J.A."/>
            <person name="Markowitz V."/>
            <person name="Hugenholtz P."/>
            <person name="Kyrpides N.C."/>
            <person name="Klenk H.P."/>
            <person name="Woyke T."/>
        </authorList>
    </citation>
    <scope>NUCLEOTIDE SEQUENCE [LARGE SCALE GENOMIC DNA]</scope>
    <source>
        <strain evidence="14">ATCC 27775 / DSM 1100 / LMG 10767 / O</strain>
    </source>
</reference>
<dbReference type="HOGENOM" id="CLU_014813_0_3_10"/>
<evidence type="ECO:0000256" key="2">
    <source>
        <dbReference type="ARBA" id="ARBA00001089"/>
    </source>
</evidence>
<comment type="subunit">
    <text evidence="11">This enzyme consists of two polypeptide chains, which are synthesized in precursor form from a single polypeptide.</text>
</comment>
<evidence type="ECO:0000256" key="7">
    <source>
        <dbReference type="ARBA" id="ARBA00023315"/>
    </source>
</evidence>
<dbReference type="InterPro" id="IPR000101">
    <property type="entry name" value="GGT_peptidase"/>
</dbReference>
<dbReference type="PANTHER" id="PTHR43199:SF1">
    <property type="entry name" value="GLUTATHIONE HYDROLASE PROENZYME"/>
    <property type="match status" value="1"/>
</dbReference>
<comment type="catalytic activity">
    <reaction evidence="8 11">
        <text>an N-terminal (5-L-glutamyl)-[peptide] + an alpha-amino acid = 5-L-glutamyl amino acid + an N-terminal L-alpha-aminoacyl-[peptide]</text>
        <dbReference type="Rhea" id="RHEA:23904"/>
        <dbReference type="Rhea" id="RHEA-COMP:9780"/>
        <dbReference type="Rhea" id="RHEA-COMP:9795"/>
        <dbReference type="ChEBI" id="CHEBI:77644"/>
        <dbReference type="ChEBI" id="CHEBI:78597"/>
        <dbReference type="ChEBI" id="CHEBI:78599"/>
        <dbReference type="ChEBI" id="CHEBI:78608"/>
        <dbReference type="EC" id="2.3.2.2"/>
    </reaction>
</comment>
<evidence type="ECO:0000256" key="11">
    <source>
        <dbReference type="RuleBase" id="RU368036"/>
    </source>
</evidence>
<evidence type="ECO:0000256" key="10">
    <source>
        <dbReference type="PIRSR" id="PIRSR600101-2"/>
    </source>
</evidence>
<keyword evidence="14" id="KW-1185">Reference proteome</keyword>
<sequence length="593" mass="65028">MKSTPNFFLFFFIFLFSQSILAQQVGSPSEVEVRPPSEVEVRPPSEVEVYPIRKSTISDQAMVVSPHPISSQVGLDILKKGGNAIDAAIAIQFAIAVVYPRAGNIGGGGLMVLRTKDGKFEALDYREKAPAKAGRDMYLDAQGNVVPRLSIEGHLAAGVPGTVAGMIAAHKKHGKLPFKVLIQPAIDLAKQGYKITQGEVDRLNGNQSAFKKYNAEDNALVKSDPWKLSDVLVQPNLAATLERIQKKGKAGFYKGQTADYIVAEMARGNGLISLQDLKNYDARWRQPVEATYKNYHIVSMPPPSSGGIIILQLMKIMERFPLAEWGFQSLNAVHLMAEAERRVYADRAQYMGDPDFFQVPQDSLLNDKYLRQRMANFNPTQATLSKDILAGDFRSISKESFETEHTSVVDAKGNAVAVTTTLNSNFGNKVMVHGAGFLLNNEMDDFSAKAGVPNQFGLVGSEANSIQPGKRMLSAMSPTIVEKDGQLFLVLGAPGGSTIITAVFQVLMNVIEFGMPIDEAIKAGRFHNQWLPDEIWVEKAALTPELRKELELLGHKLREVNYMAVVKAIMRLPNGKLHGAGDPRNPDDDAKGY</sequence>
<feature type="binding site" evidence="10">
    <location>
        <begin position="421"/>
        <end position="423"/>
    </location>
    <ligand>
        <name>L-glutamate</name>
        <dbReference type="ChEBI" id="CHEBI:29985"/>
    </ligand>
</feature>
<organism evidence="13 14">
    <name type="scientific">Haliscomenobacter hydrossis (strain ATCC 27775 / DSM 1100 / LMG 10767 / O)</name>
    <dbReference type="NCBI Taxonomy" id="760192"/>
    <lineage>
        <taxon>Bacteria</taxon>
        <taxon>Pseudomonadati</taxon>
        <taxon>Bacteroidota</taxon>
        <taxon>Saprospiria</taxon>
        <taxon>Saprospirales</taxon>
        <taxon>Haliscomenobacteraceae</taxon>
        <taxon>Haliscomenobacter</taxon>
    </lineage>
</organism>
<feature type="chain" id="PRO_5003312394" description="Glutathione hydrolase proenzyme" evidence="12">
    <location>
        <begin position="23"/>
        <end position="593"/>
    </location>
</feature>
<keyword evidence="5 11" id="KW-0378">Hydrolase</keyword>
<feature type="binding site" evidence="10">
    <location>
        <position position="126"/>
    </location>
    <ligand>
        <name>L-glutamate</name>
        <dbReference type="ChEBI" id="CHEBI:29985"/>
    </ligand>
</feature>
<evidence type="ECO:0000256" key="1">
    <source>
        <dbReference type="ARBA" id="ARBA00001049"/>
    </source>
</evidence>
<evidence type="ECO:0000256" key="12">
    <source>
        <dbReference type="SAM" id="SignalP"/>
    </source>
</evidence>
<accession>F4L1C5</accession>
<comment type="PTM">
    <text evidence="11">Cleaved by autocatalysis into a large and a small subunit.</text>
</comment>
<keyword evidence="12" id="KW-0732">Signal</keyword>
<dbReference type="GO" id="GO:0006750">
    <property type="term" value="P:glutathione biosynthetic process"/>
    <property type="evidence" value="ECO:0007669"/>
    <property type="project" value="UniProtKB-KW"/>
</dbReference>
<dbReference type="Gene3D" id="1.10.246.130">
    <property type="match status" value="1"/>
</dbReference>
<dbReference type="InterPro" id="IPR051792">
    <property type="entry name" value="GGT_bact"/>
</dbReference>
<comment type="catalytic activity">
    <reaction evidence="1 11">
        <text>an S-substituted glutathione + H2O = an S-substituted L-cysteinylglycine + L-glutamate</text>
        <dbReference type="Rhea" id="RHEA:59468"/>
        <dbReference type="ChEBI" id="CHEBI:15377"/>
        <dbReference type="ChEBI" id="CHEBI:29985"/>
        <dbReference type="ChEBI" id="CHEBI:90779"/>
        <dbReference type="ChEBI" id="CHEBI:143103"/>
        <dbReference type="EC" id="3.4.19.13"/>
    </reaction>
</comment>
<evidence type="ECO:0000256" key="3">
    <source>
        <dbReference type="ARBA" id="ARBA00009381"/>
    </source>
</evidence>
<dbReference type="Proteomes" id="UP000008461">
    <property type="component" value="Chromosome"/>
</dbReference>
<feature type="binding site" evidence="10">
    <location>
        <position position="496"/>
    </location>
    <ligand>
        <name>L-glutamate</name>
        <dbReference type="ChEBI" id="CHEBI:29985"/>
    </ligand>
</feature>
<dbReference type="UniPathway" id="UPA00204"/>
<evidence type="ECO:0000313" key="13">
    <source>
        <dbReference type="EMBL" id="AEE53822.1"/>
    </source>
</evidence>
<evidence type="ECO:0000256" key="4">
    <source>
        <dbReference type="ARBA" id="ARBA00022679"/>
    </source>
</evidence>
<dbReference type="SUPFAM" id="SSF56235">
    <property type="entry name" value="N-terminal nucleophile aminohydrolases (Ntn hydrolases)"/>
    <property type="match status" value="1"/>
</dbReference>
<reference key="2">
    <citation type="submission" date="2011-04" db="EMBL/GenBank/DDBJ databases">
        <title>Complete sequence of chromosome of Haliscomenobacter hydrossis DSM 1100.</title>
        <authorList>
            <consortium name="US DOE Joint Genome Institute (JGI-PGF)"/>
            <person name="Lucas S."/>
            <person name="Han J."/>
            <person name="Lapidus A."/>
            <person name="Bruce D."/>
            <person name="Goodwin L."/>
            <person name="Pitluck S."/>
            <person name="Peters L."/>
            <person name="Kyrpides N."/>
            <person name="Mavromatis K."/>
            <person name="Ivanova N."/>
            <person name="Ovchinnikova G."/>
            <person name="Pagani I."/>
            <person name="Daligault H."/>
            <person name="Detter J.C."/>
            <person name="Han C."/>
            <person name="Land M."/>
            <person name="Hauser L."/>
            <person name="Markowitz V."/>
            <person name="Cheng J.-F."/>
            <person name="Hugenholtz P."/>
            <person name="Woyke T."/>
            <person name="Wu D."/>
            <person name="Verbarg S."/>
            <person name="Frueling A."/>
            <person name="Brambilla E."/>
            <person name="Klenk H.-P."/>
            <person name="Eisen J.A."/>
        </authorList>
    </citation>
    <scope>NUCLEOTIDE SEQUENCE</scope>
    <source>
        <strain>DSM 1100</strain>
    </source>
</reference>
<keyword evidence="6 11" id="KW-0865">Zymogen</keyword>
<dbReference type="Pfam" id="PF01019">
    <property type="entry name" value="G_glu_transpept"/>
    <property type="match status" value="1"/>
</dbReference>
<dbReference type="NCBIfam" id="TIGR00066">
    <property type="entry name" value="g_glut_trans"/>
    <property type="match status" value="1"/>
</dbReference>
<dbReference type="GO" id="GO:0006751">
    <property type="term" value="P:glutathione catabolic process"/>
    <property type="evidence" value="ECO:0007669"/>
    <property type="project" value="UniProtKB-UniRule"/>
</dbReference>
<feature type="active site" description="Nucleophile" evidence="9">
    <location>
        <position position="403"/>
    </location>
</feature>
<dbReference type="RefSeq" id="WP_013768349.1">
    <property type="nucleotide sequence ID" value="NC_015510.1"/>
</dbReference>
<keyword evidence="4 11" id="KW-0808">Transferase</keyword>
<evidence type="ECO:0000256" key="5">
    <source>
        <dbReference type="ARBA" id="ARBA00022801"/>
    </source>
</evidence>
<dbReference type="InterPro" id="IPR043138">
    <property type="entry name" value="GGT_lsub"/>
</dbReference>
<evidence type="ECO:0000256" key="9">
    <source>
        <dbReference type="PIRSR" id="PIRSR600101-1"/>
    </source>
</evidence>
<dbReference type="EC" id="2.3.2.2" evidence="11"/>
<dbReference type="InterPro" id="IPR043137">
    <property type="entry name" value="GGT_ssub_C"/>
</dbReference>
<dbReference type="InterPro" id="IPR029055">
    <property type="entry name" value="Ntn_hydrolases_N"/>
</dbReference>
<feature type="binding site" evidence="10">
    <location>
        <position position="445"/>
    </location>
    <ligand>
        <name>L-glutamate</name>
        <dbReference type="ChEBI" id="CHEBI:29985"/>
    </ligand>
</feature>
<dbReference type="GO" id="GO:0036374">
    <property type="term" value="F:glutathione hydrolase activity"/>
    <property type="evidence" value="ECO:0007669"/>
    <property type="project" value="UniProtKB-UniRule"/>
</dbReference>
<evidence type="ECO:0000313" key="14">
    <source>
        <dbReference type="Proteomes" id="UP000008461"/>
    </source>
</evidence>
<dbReference type="PANTHER" id="PTHR43199">
    <property type="entry name" value="GLUTATHIONE HYDROLASE"/>
    <property type="match status" value="1"/>
</dbReference>
<protein>
    <recommendedName>
        <fullName evidence="11">Glutathione hydrolase proenzyme</fullName>
        <ecNumber evidence="11">2.3.2.2</ecNumber>
        <ecNumber evidence="11">3.4.19.13</ecNumber>
    </recommendedName>
    <component>
        <recommendedName>
            <fullName evidence="11">Glutathione hydrolase large chain</fullName>
        </recommendedName>
    </component>
    <component>
        <recommendedName>
            <fullName evidence="11">Glutathione hydrolase small chain</fullName>
        </recommendedName>
    </component>
</protein>
<comment type="similarity">
    <text evidence="3 11">Belongs to the gamma-glutamyltransferase family.</text>
</comment>
<dbReference type="eggNOG" id="COG0405">
    <property type="taxonomic scope" value="Bacteria"/>
</dbReference>
<dbReference type="EMBL" id="CP002691">
    <property type="protein sequence ID" value="AEE53822.1"/>
    <property type="molecule type" value="Genomic_DNA"/>
</dbReference>
<keyword evidence="7 11" id="KW-0012">Acyltransferase</keyword>
<dbReference type="Gene3D" id="3.60.20.40">
    <property type="match status" value="1"/>
</dbReference>
<comment type="pathway">
    <text evidence="11">Sulfur metabolism; glutathione metabolism.</text>
</comment>
<proteinExistence type="inferred from homology"/>
<feature type="signal peptide" evidence="12">
    <location>
        <begin position="1"/>
        <end position="22"/>
    </location>
</feature>
<dbReference type="MEROPS" id="T03.001"/>
<evidence type="ECO:0000256" key="6">
    <source>
        <dbReference type="ARBA" id="ARBA00023145"/>
    </source>
</evidence>
<dbReference type="STRING" id="760192.Halhy_5999"/>
<dbReference type="EC" id="3.4.19.13" evidence="11"/>
<keyword evidence="11" id="KW-0317">Glutathione biosynthesis</keyword>
<dbReference type="GO" id="GO:0103068">
    <property type="term" value="F:leukotriene C4 gamma-glutamyl transferase activity"/>
    <property type="evidence" value="ECO:0007669"/>
    <property type="project" value="UniProtKB-EC"/>
</dbReference>
<name>F4L1C5_HALH1</name>
<gene>
    <name evidence="13" type="ordered locus">Halhy_5999</name>
</gene>
<dbReference type="KEGG" id="hhy:Halhy_5999"/>
<dbReference type="AlphaFoldDB" id="F4L1C5"/>
<dbReference type="PRINTS" id="PR01210">
    <property type="entry name" value="GGTRANSPTASE"/>
</dbReference>
<comment type="catalytic activity">
    <reaction evidence="2 11">
        <text>glutathione + H2O = L-cysteinylglycine + L-glutamate</text>
        <dbReference type="Rhea" id="RHEA:28807"/>
        <dbReference type="ChEBI" id="CHEBI:15377"/>
        <dbReference type="ChEBI" id="CHEBI:29985"/>
        <dbReference type="ChEBI" id="CHEBI:57925"/>
        <dbReference type="ChEBI" id="CHEBI:61694"/>
        <dbReference type="EC" id="3.4.19.13"/>
    </reaction>
</comment>
<evidence type="ECO:0000256" key="8">
    <source>
        <dbReference type="ARBA" id="ARBA00047417"/>
    </source>
</evidence>